<dbReference type="HOGENOM" id="CLU_1562989_0_0_1"/>
<reference evidence="2" key="1">
    <citation type="journal article" date="2013" name="PLoS Pathog.">
        <title>Deciphering the cryptic genome: genome-wide analyses of the rice pathogen Fusarium fujikuroi reveal complex regulation of secondary metabolism and novel metabolites.</title>
        <authorList>
            <person name="Wiemann P."/>
            <person name="Sieber C.M."/>
            <person name="von Bargen K.W."/>
            <person name="Studt L."/>
            <person name="Niehaus E.M."/>
            <person name="Espino J.J."/>
            <person name="Huss K."/>
            <person name="Michielse C.B."/>
            <person name="Albermann S."/>
            <person name="Wagner D."/>
            <person name="Bergner S.V."/>
            <person name="Connolly L.R."/>
            <person name="Fischer A."/>
            <person name="Reuter G."/>
            <person name="Kleigrewe K."/>
            <person name="Bald T."/>
            <person name="Wingfield B.D."/>
            <person name="Ophir R."/>
            <person name="Freeman S."/>
            <person name="Hippler M."/>
            <person name="Smith K.M."/>
            <person name="Brown D.W."/>
            <person name="Proctor R.H."/>
            <person name="Munsterkotter M."/>
            <person name="Freitag M."/>
            <person name="Humpf H.U."/>
            <person name="Guldener U."/>
            <person name="Tudzynski B."/>
        </authorList>
    </citation>
    <scope>NUCLEOTIDE SEQUENCE [LARGE SCALE GENOMIC DNA]</scope>
    <source>
        <strain evidence="2">CBS 195.34 / IMI 58289 / NRRL A-6831</strain>
    </source>
</reference>
<dbReference type="VEuPathDB" id="FungiDB:FFUJ_05552"/>
<evidence type="ECO:0000313" key="1">
    <source>
        <dbReference type="EMBL" id="CCT69650.1"/>
    </source>
</evidence>
<evidence type="ECO:0000313" key="2">
    <source>
        <dbReference type="Proteomes" id="UP000016800"/>
    </source>
</evidence>
<name>S0E4R6_GIBF5</name>
<protein>
    <submittedName>
        <fullName evidence="1">Uncharacterized protein</fullName>
    </submittedName>
</protein>
<dbReference type="GeneID" id="35399031"/>
<dbReference type="EMBL" id="HF679028">
    <property type="protein sequence ID" value="CCT69650.1"/>
    <property type="molecule type" value="Genomic_DNA"/>
</dbReference>
<sequence length="171" mass="19494">MGNVEGNLMKLEDRLFGRLDGNEHQSRSRLRDGQNSQLIGFWSEVLKTHSLIELTQMVQAQRGLWAKVDAAKLEEARLKGQPNFMIIALSEWVTGDDIRKQPTNLENLFQHEHGCSRGLSKIELREPGVKRKASHQRLILQTELLNTAKRLTLTGVTYSVIIMRPNKQISP</sequence>
<keyword evidence="2" id="KW-1185">Reference proteome</keyword>
<proteinExistence type="predicted"/>
<accession>S0E4R6</accession>
<organism evidence="1 2">
    <name type="scientific">Gibberella fujikuroi (strain CBS 195.34 / IMI 58289 / NRRL A-6831)</name>
    <name type="common">Bakanae and foot rot disease fungus</name>
    <name type="synonym">Fusarium fujikuroi</name>
    <dbReference type="NCBI Taxonomy" id="1279085"/>
    <lineage>
        <taxon>Eukaryota</taxon>
        <taxon>Fungi</taxon>
        <taxon>Dikarya</taxon>
        <taxon>Ascomycota</taxon>
        <taxon>Pezizomycotina</taxon>
        <taxon>Sordariomycetes</taxon>
        <taxon>Hypocreomycetidae</taxon>
        <taxon>Hypocreales</taxon>
        <taxon>Nectriaceae</taxon>
        <taxon>Fusarium</taxon>
        <taxon>Fusarium fujikuroi species complex</taxon>
    </lineage>
</organism>
<gene>
    <name evidence="1" type="ORF">FFUJ_05552</name>
</gene>
<dbReference type="Proteomes" id="UP000016800">
    <property type="component" value="Chromosome VI"/>
</dbReference>
<dbReference type="RefSeq" id="XP_023431730.1">
    <property type="nucleotide sequence ID" value="XM_023578775.1"/>
</dbReference>
<dbReference type="AlphaFoldDB" id="S0E4R6"/>